<evidence type="ECO:0000256" key="1">
    <source>
        <dbReference type="ARBA" id="ARBA00004141"/>
    </source>
</evidence>
<sequence>MHWHKGGATVTGGKERDGAQATTVGDAQAGPGLTVLAGRSLRIRWWSDLEDEIDEEELVVPRNVVSSAWEANPSNHPTIYGVLRIALNLKQALLSTPDSNGRTLLSYAASIGYLEGVRHILDNFDQEAYKRDKIGGSCPIHWAAKKGHVGVIQEILERFPDSMDILNGWDQNVLHVAAKSGQTNVVSHILQKPDLQTLINERDIKGNTPLHLAALNHHPRVVSILTWTRGSAWGEERRRSHRFRCFTSLWRGVALISTGILHCSLRLTWMALKQANAPRGHSRITPRCPYCNKVPLERVNTLLLMATLVTTVTFASGVALPGGLHDTGSHRMGTAVLLRKAAFQVFLISDTIALYSSIIATLILVWAQLNDLNLAVNSLNYALPLLGLSLTMVSLAFMAGVYVMVSNLVGMAWLILVLGSISIIFIMMLLVLHLLPSSINNQVLRYIVYYPFCLLILLSKSNADEVDSDEL</sequence>
<feature type="transmembrane region" description="Helical" evidence="9">
    <location>
        <begin position="379"/>
        <end position="405"/>
    </location>
</feature>
<evidence type="ECO:0000256" key="9">
    <source>
        <dbReference type="SAM" id="Phobius"/>
    </source>
</evidence>
<dbReference type="AlphaFoldDB" id="A0AAU9S056"/>
<evidence type="ECO:0000313" key="12">
    <source>
        <dbReference type="Proteomes" id="UP000836841"/>
    </source>
</evidence>
<evidence type="ECO:0000256" key="3">
    <source>
        <dbReference type="ARBA" id="ARBA00022737"/>
    </source>
</evidence>
<dbReference type="SUPFAM" id="SSF48403">
    <property type="entry name" value="Ankyrin repeat"/>
    <property type="match status" value="1"/>
</dbReference>
<dbReference type="InterPro" id="IPR026961">
    <property type="entry name" value="PGG_dom"/>
</dbReference>
<dbReference type="InterPro" id="IPR036770">
    <property type="entry name" value="Ankyrin_rpt-contain_sf"/>
</dbReference>
<evidence type="ECO:0000256" key="8">
    <source>
        <dbReference type="SAM" id="MobiDB-lite"/>
    </source>
</evidence>
<dbReference type="GO" id="GO:0005886">
    <property type="term" value="C:plasma membrane"/>
    <property type="evidence" value="ECO:0007669"/>
    <property type="project" value="TreeGrafter"/>
</dbReference>
<gene>
    <name evidence="11" type="ORF">TAV2_LOCUS11907</name>
</gene>
<dbReference type="PROSITE" id="PS50297">
    <property type="entry name" value="ANK_REP_REGION"/>
    <property type="match status" value="1"/>
</dbReference>
<evidence type="ECO:0000256" key="7">
    <source>
        <dbReference type="PROSITE-ProRule" id="PRU00023"/>
    </source>
</evidence>
<feature type="transmembrane region" description="Helical" evidence="9">
    <location>
        <begin position="411"/>
        <end position="435"/>
    </location>
</feature>
<dbReference type="Pfam" id="PF12796">
    <property type="entry name" value="Ank_2"/>
    <property type="match status" value="1"/>
</dbReference>
<keyword evidence="2 9" id="KW-0812">Transmembrane</keyword>
<evidence type="ECO:0000256" key="2">
    <source>
        <dbReference type="ARBA" id="ARBA00022692"/>
    </source>
</evidence>
<dbReference type="SMART" id="SM00248">
    <property type="entry name" value="ANK"/>
    <property type="match status" value="4"/>
</dbReference>
<feature type="transmembrane region" description="Helical" evidence="9">
    <location>
        <begin position="302"/>
        <end position="321"/>
    </location>
</feature>
<feature type="transmembrane region" description="Helical" evidence="9">
    <location>
        <begin position="249"/>
        <end position="269"/>
    </location>
</feature>
<feature type="domain" description="PGG" evidence="10">
    <location>
        <begin position="297"/>
        <end position="403"/>
    </location>
</feature>
<evidence type="ECO:0000256" key="4">
    <source>
        <dbReference type="ARBA" id="ARBA00022989"/>
    </source>
</evidence>
<feature type="repeat" description="ANK" evidence="7">
    <location>
        <begin position="205"/>
        <end position="225"/>
    </location>
</feature>
<evidence type="ECO:0000256" key="6">
    <source>
        <dbReference type="ARBA" id="ARBA00023136"/>
    </source>
</evidence>
<dbReference type="PANTHER" id="PTHR24186">
    <property type="entry name" value="PROTEIN PHOSPHATASE 1 REGULATORY SUBUNIT"/>
    <property type="match status" value="1"/>
</dbReference>
<dbReference type="Pfam" id="PF13962">
    <property type="entry name" value="PGG"/>
    <property type="match status" value="1"/>
</dbReference>
<dbReference type="InterPro" id="IPR002110">
    <property type="entry name" value="Ankyrin_rpt"/>
</dbReference>
<proteinExistence type="predicted"/>
<comment type="subcellular location">
    <subcellularLocation>
        <location evidence="1">Membrane</location>
        <topology evidence="1">Multi-pass membrane protein</topology>
    </subcellularLocation>
</comment>
<comment type="caution">
    <text evidence="11">The sequence shown here is derived from an EMBL/GenBank/DDBJ whole genome shotgun (WGS) entry which is preliminary data.</text>
</comment>
<name>A0AAU9S056_THLAR</name>
<keyword evidence="6 9" id="KW-0472">Membrane</keyword>
<feature type="transmembrane region" description="Helical" evidence="9">
    <location>
        <begin position="341"/>
        <end position="367"/>
    </location>
</feature>
<reference evidence="11 12" key="1">
    <citation type="submission" date="2022-03" db="EMBL/GenBank/DDBJ databases">
        <authorList>
            <person name="Nunn A."/>
            <person name="Chopra R."/>
            <person name="Nunn A."/>
            <person name="Contreras Garrido A."/>
        </authorList>
    </citation>
    <scope>NUCLEOTIDE SEQUENCE [LARGE SCALE GENOMIC DNA]</scope>
</reference>
<evidence type="ECO:0000259" key="10">
    <source>
        <dbReference type="Pfam" id="PF13962"/>
    </source>
</evidence>
<accession>A0AAU9S056</accession>
<dbReference type="EMBL" id="CAJVSB020000518">
    <property type="protein sequence ID" value="CAH2056692.1"/>
    <property type="molecule type" value="Genomic_DNA"/>
</dbReference>
<dbReference type="PANTHER" id="PTHR24186:SF46">
    <property type="entry name" value="PROTEIN ACCELERATED CELL DEATH 6-LIKE"/>
    <property type="match status" value="1"/>
</dbReference>
<evidence type="ECO:0000256" key="5">
    <source>
        <dbReference type="ARBA" id="ARBA00023043"/>
    </source>
</evidence>
<keyword evidence="4 9" id="KW-1133">Transmembrane helix</keyword>
<dbReference type="Proteomes" id="UP000836841">
    <property type="component" value="Unassembled WGS sequence"/>
</dbReference>
<dbReference type="PROSITE" id="PS50088">
    <property type="entry name" value="ANK_REPEAT"/>
    <property type="match status" value="1"/>
</dbReference>
<keyword evidence="3" id="KW-0677">Repeat</keyword>
<feature type="region of interest" description="Disordered" evidence="8">
    <location>
        <begin position="1"/>
        <end position="26"/>
    </location>
</feature>
<protein>
    <recommendedName>
        <fullName evidence="10">PGG domain-containing protein</fullName>
    </recommendedName>
</protein>
<keyword evidence="12" id="KW-1185">Reference proteome</keyword>
<dbReference type="Gene3D" id="1.25.40.20">
    <property type="entry name" value="Ankyrin repeat-containing domain"/>
    <property type="match status" value="1"/>
</dbReference>
<evidence type="ECO:0000313" key="11">
    <source>
        <dbReference type="EMBL" id="CAH2056692.1"/>
    </source>
</evidence>
<keyword evidence="5 7" id="KW-0040">ANK repeat</keyword>
<feature type="transmembrane region" description="Helical" evidence="9">
    <location>
        <begin position="447"/>
        <end position="463"/>
    </location>
</feature>
<organism evidence="11 12">
    <name type="scientific">Thlaspi arvense</name>
    <name type="common">Field penny-cress</name>
    <dbReference type="NCBI Taxonomy" id="13288"/>
    <lineage>
        <taxon>Eukaryota</taxon>
        <taxon>Viridiplantae</taxon>
        <taxon>Streptophyta</taxon>
        <taxon>Embryophyta</taxon>
        <taxon>Tracheophyta</taxon>
        <taxon>Spermatophyta</taxon>
        <taxon>Magnoliopsida</taxon>
        <taxon>eudicotyledons</taxon>
        <taxon>Gunneridae</taxon>
        <taxon>Pentapetalae</taxon>
        <taxon>rosids</taxon>
        <taxon>malvids</taxon>
        <taxon>Brassicales</taxon>
        <taxon>Brassicaceae</taxon>
        <taxon>Thlaspideae</taxon>
        <taxon>Thlaspi</taxon>
    </lineage>
</organism>